<evidence type="ECO:0000313" key="5">
    <source>
        <dbReference type="EMBL" id="CEL10150.1"/>
    </source>
</evidence>
<dbReference type="InterPro" id="IPR033964">
    <property type="entry name" value="ABBA"/>
</dbReference>
<dbReference type="PIRSF" id="PIRSF000509">
    <property type="entry name" value="Trp_DMAT"/>
    <property type="match status" value="1"/>
</dbReference>
<sequence>MTSTSDASDAPDTRDTTPLASSDLKEKRSPSPFQMLSTYLSFPTRDQEQWWVKTGPVLGRMLETAGYALDQQFKYLTLHHNQIVPRLGPYPPRFQSNLTISGLLIEFSINYQQKGTSHPTVRLGLEPADSFSGTDRDPFNKSPLPSTLSHFTRMGVEGFDQQLYTYFQPKHCLTDEEQLRVATEVPGGGKRTTQGALAFNLDDRGINMKGYTYPGVKAHLAKVEVKDMITTAIDDLKALGKGDWIDAWAKTAEYVTEINGWGFHNLWGWDYVEPSQSRFKFYTWQFDVQDITKLDELFTLNNRAASPTHLEGLTYLHKLWDIIDLKGSGKRELPPDATQPPENTNPMLLSYEIKSGNPLPDAKVYFPLQGFNDLVCIEKIARFFEYLGWKELAESYPTTVQTFFPDHDLSKTSHLVYWISFSYSEKQGVYSSVYYHANPEI</sequence>
<dbReference type="GO" id="GO:0009820">
    <property type="term" value="P:alkaloid metabolic process"/>
    <property type="evidence" value="ECO:0007669"/>
    <property type="project" value="InterPro"/>
</dbReference>
<feature type="binding site" evidence="3">
    <location>
        <position position="211"/>
    </location>
    <ligand>
        <name>dimethylallyl diphosphate</name>
        <dbReference type="ChEBI" id="CHEBI:57623"/>
    </ligand>
</feature>
<protein>
    <recommendedName>
        <fullName evidence="7">Dimethylallyl tryptophan synthase</fullName>
    </recommendedName>
</protein>
<feature type="binding site" evidence="3">
    <location>
        <position position="434"/>
    </location>
    <ligand>
        <name>dimethylallyl diphosphate</name>
        <dbReference type="ChEBI" id="CHEBI:57623"/>
    </ligand>
</feature>
<evidence type="ECO:0000256" key="1">
    <source>
        <dbReference type="ARBA" id="ARBA00010209"/>
    </source>
</evidence>
<dbReference type="Proteomes" id="UP000054771">
    <property type="component" value="Unassembled WGS sequence"/>
</dbReference>
<keyword evidence="6" id="KW-1185">Reference proteome</keyword>
<evidence type="ECO:0008006" key="7">
    <source>
        <dbReference type="Google" id="ProtNLM"/>
    </source>
</evidence>
<feature type="binding site" evidence="3">
    <location>
        <position position="213"/>
    </location>
    <ligand>
        <name>L-tryptophan</name>
        <dbReference type="ChEBI" id="CHEBI:57912"/>
    </ligand>
</feature>
<dbReference type="Pfam" id="PF11991">
    <property type="entry name" value="Trp_DMAT"/>
    <property type="match status" value="1"/>
</dbReference>
<evidence type="ECO:0000256" key="4">
    <source>
        <dbReference type="SAM" id="MobiDB-lite"/>
    </source>
</evidence>
<evidence type="ECO:0000256" key="2">
    <source>
        <dbReference type="ARBA" id="ARBA00022679"/>
    </source>
</evidence>
<feature type="binding site" evidence="3">
    <location>
        <position position="209"/>
    </location>
    <ligand>
        <name>dimethylallyl diphosphate</name>
        <dbReference type="ChEBI" id="CHEBI:57623"/>
    </ligand>
</feature>
<dbReference type="EMBL" id="CDMC01000017">
    <property type="protein sequence ID" value="CEL10150.1"/>
    <property type="molecule type" value="Genomic_DNA"/>
</dbReference>
<feature type="binding site" evidence="3">
    <location>
        <position position="365"/>
    </location>
    <ligand>
        <name>dimethylallyl diphosphate</name>
        <dbReference type="ChEBI" id="CHEBI:57623"/>
    </ligand>
</feature>
<comment type="similarity">
    <text evidence="1">Belongs to the tryptophan dimethylallyltransferase family.</text>
</comment>
<dbReference type="SFLD" id="SFLDS00036">
    <property type="entry name" value="Aromatic_Prenyltransferase"/>
    <property type="match status" value="1"/>
</dbReference>
<dbReference type="SFLD" id="SFLDG01162">
    <property type="entry name" value="I"/>
    <property type="match status" value="1"/>
</dbReference>
<name>A0A0U5GE77_ASPCI</name>
<dbReference type="CDD" id="cd13929">
    <property type="entry name" value="PT-DMATS_CymD"/>
    <property type="match status" value="1"/>
</dbReference>
<feature type="binding site" evidence="3">
    <location>
        <position position="106"/>
    </location>
    <ligand>
        <name>L-tryptophan</name>
        <dbReference type="ChEBI" id="CHEBI:57912"/>
    </ligand>
</feature>
<dbReference type="InterPro" id="IPR017795">
    <property type="entry name" value="ABBA_NscD-like"/>
</dbReference>
<dbReference type="PANTHER" id="PTHR40627:SF3">
    <property type="entry name" value="PRENYLTRANSFERASE ASQH2-RELATED"/>
    <property type="match status" value="1"/>
</dbReference>
<feature type="binding site" evidence="3">
    <location>
        <position position="280"/>
    </location>
    <ligand>
        <name>dimethylallyl diphosphate</name>
        <dbReference type="ChEBI" id="CHEBI:57623"/>
    </ligand>
</feature>
<reference evidence="6" key="1">
    <citation type="journal article" date="2016" name="Genome Announc.">
        <title>Draft genome sequences of fungus Aspergillus calidoustus.</title>
        <authorList>
            <person name="Horn F."/>
            <person name="Linde J."/>
            <person name="Mattern D.J."/>
            <person name="Walther G."/>
            <person name="Guthke R."/>
            <person name="Scherlach K."/>
            <person name="Martin K."/>
            <person name="Brakhage A.A."/>
            <person name="Petzke L."/>
            <person name="Valiante V."/>
        </authorList>
    </citation>
    <scope>NUCLEOTIDE SEQUENCE [LARGE SCALE GENOMIC DNA]</scope>
    <source>
        <strain evidence="6">SF006504</strain>
    </source>
</reference>
<dbReference type="GO" id="GO:0016765">
    <property type="term" value="F:transferase activity, transferring alkyl or aryl (other than methyl) groups"/>
    <property type="evidence" value="ECO:0007669"/>
    <property type="project" value="InterPro"/>
</dbReference>
<dbReference type="PANTHER" id="PTHR40627">
    <property type="entry name" value="INDOLE PRENYLTRANSFERASE TDIB-RELATED"/>
    <property type="match status" value="1"/>
</dbReference>
<dbReference type="NCBIfam" id="TIGR03429">
    <property type="entry name" value="arom_pren_DMATS"/>
    <property type="match status" value="1"/>
</dbReference>
<dbReference type="OMA" id="WNLLHNI"/>
<feature type="binding site" evidence="3">
    <location>
        <position position="122"/>
    </location>
    <ligand>
        <name>dimethylallyl diphosphate</name>
        <dbReference type="ChEBI" id="CHEBI:57623"/>
    </ligand>
</feature>
<evidence type="ECO:0000313" key="6">
    <source>
        <dbReference type="Proteomes" id="UP000054771"/>
    </source>
</evidence>
<accession>A0A0U5GE77</accession>
<proteinExistence type="inferred from homology"/>
<dbReference type="AlphaFoldDB" id="A0A0U5GE77"/>
<feature type="binding site" evidence="3">
    <location>
        <position position="278"/>
    </location>
    <ligand>
        <name>dimethylallyl diphosphate</name>
        <dbReference type="ChEBI" id="CHEBI:57623"/>
    </ligand>
</feature>
<dbReference type="OrthoDB" id="5392033at2759"/>
<evidence type="ECO:0000256" key="3">
    <source>
        <dbReference type="PIRSR" id="PIRSR000509-1"/>
    </source>
</evidence>
<feature type="binding site" evidence="3">
    <location>
        <position position="282"/>
    </location>
    <ligand>
        <name>dimethylallyl diphosphate</name>
        <dbReference type="ChEBI" id="CHEBI:57623"/>
    </ligand>
</feature>
<organism evidence="5 6">
    <name type="scientific">Aspergillus calidoustus</name>
    <dbReference type="NCBI Taxonomy" id="454130"/>
    <lineage>
        <taxon>Eukaryota</taxon>
        <taxon>Fungi</taxon>
        <taxon>Dikarya</taxon>
        <taxon>Ascomycota</taxon>
        <taxon>Pezizomycotina</taxon>
        <taxon>Eurotiomycetes</taxon>
        <taxon>Eurotiomycetidae</taxon>
        <taxon>Eurotiales</taxon>
        <taxon>Aspergillaceae</taxon>
        <taxon>Aspergillus</taxon>
        <taxon>Aspergillus subgen. Nidulantes</taxon>
    </lineage>
</organism>
<keyword evidence="2" id="KW-0808">Transferase</keyword>
<gene>
    <name evidence="5" type="ORF">ASPCAL13275</name>
</gene>
<feature type="region of interest" description="Disordered" evidence="4">
    <location>
        <begin position="1"/>
        <end position="30"/>
    </location>
</feature>
<dbReference type="InterPro" id="IPR012148">
    <property type="entry name" value="ABBA_DMATS-like"/>
</dbReference>